<evidence type="ECO:0008006" key="3">
    <source>
        <dbReference type="Google" id="ProtNLM"/>
    </source>
</evidence>
<organism evidence="1 2">
    <name type="scientific">Porites evermanni</name>
    <dbReference type="NCBI Taxonomy" id="104178"/>
    <lineage>
        <taxon>Eukaryota</taxon>
        <taxon>Metazoa</taxon>
        <taxon>Cnidaria</taxon>
        <taxon>Anthozoa</taxon>
        <taxon>Hexacorallia</taxon>
        <taxon>Scleractinia</taxon>
        <taxon>Fungiina</taxon>
        <taxon>Poritidae</taxon>
        <taxon>Porites</taxon>
    </lineage>
</organism>
<protein>
    <recommendedName>
        <fullName evidence="3">CST complex subunit TEN1</fullName>
    </recommendedName>
</protein>
<dbReference type="PANTHER" id="PTHR33905:SF1">
    <property type="entry name" value="CST COMPLEX SUBUNIT TEN1"/>
    <property type="match status" value="1"/>
</dbReference>
<dbReference type="PANTHER" id="PTHR33905">
    <property type="entry name" value="CST COMPLEX SUBUNIT TEN1"/>
    <property type="match status" value="1"/>
</dbReference>
<accession>A0ABN8MNF6</accession>
<sequence>MAGISSGQILRLKEVVALGKSLDSKSVRTWGRAMAHDITNSRLKVCEDGCEIIIDTSLVEPMAFNRGSMYQFIGEISVDKNLTLQARIATCIDGMDMELFNQSLEIRRNYLKEDIFPQT</sequence>
<dbReference type="Gene3D" id="2.40.50.140">
    <property type="entry name" value="Nucleic acid-binding proteins"/>
    <property type="match status" value="1"/>
</dbReference>
<dbReference type="InterPro" id="IPR012340">
    <property type="entry name" value="NA-bd_OB-fold"/>
</dbReference>
<dbReference type="Proteomes" id="UP001159427">
    <property type="component" value="Unassembled WGS sequence"/>
</dbReference>
<keyword evidence="2" id="KW-1185">Reference proteome</keyword>
<dbReference type="InterPro" id="IPR029146">
    <property type="entry name" value="Ten1_animal_plant"/>
</dbReference>
<dbReference type="EMBL" id="CALNXI010000583">
    <property type="protein sequence ID" value="CAH3029640.1"/>
    <property type="molecule type" value="Genomic_DNA"/>
</dbReference>
<dbReference type="Pfam" id="PF15490">
    <property type="entry name" value="Ten1_2"/>
    <property type="match status" value="1"/>
</dbReference>
<gene>
    <name evidence="1" type="ORF">PEVE_00036501</name>
</gene>
<name>A0ABN8MNF6_9CNID</name>
<comment type="caution">
    <text evidence="1">The sequence shown here is derived from an EMBL/GenBank/DDBJ whole genome shotgun (WGS) entry which is preliminary data.</text>
</comment>
<reference evidence="1 2" key="1">
    <citation type="submission" date="2022-05" db="EMBL/GenBank/DDBJ databases">
        <authorList>
            <consortium name="Genoscope - CEA"/>
            <person name="William W."/>
        </authorList>
    </citation>
    <scope>NUCLEOTIDE SEQUENCE [LARGE SCALE GENOMIC DNA]</scope>
</reference>
<proteinExistence type="predicted"/>
<evidence type="ECO:0000313" key="1">
    <source>
        <dbReference type="EMBL" id="CAH3029640.1"/>
    </source>
</evidence>
<evidence type="ECO:0000313" key="2">
    <source>
        <dbReference type="Proteomes" id="UP001159427"/>
    </source>
</evidence>